<organism evidence="2 3">
    <name type="scientific">Prorocentrum cordatum</name>
    <dbReference type="NCBI Taxonomy" id="2364126"/>
    <lineage>
        <taxon>Eukaryota</taxon>
        <taxon>Sar</taxon>
        <taxon>Alveolata</taxon>
        <taxon>Dinophyceae</taxon>
        <taxon>Prorocentrales</taxon>
        <taxon>Prorocentraceae</taxon>
        <taxon>Prorocentrum</taxon>
    </lineage>
</organism>
<accession>A0ABN9T2U6</accession>
<feature type="transmembrane region" description="Helical" evidence="1">
    <location>
        <begin position="125"/>
        <end position="149"/>
    </location>
</feature>
<evidence type="ECO:0000256" key="1">
    <source>
        <dbReference type="SAM" id="Phobius"/>
    </source>
</evidence>
<reference evidence="2" key="1">
    <citation type="submission" date="2023-10" db="EMBL/GenBank/DDBJ databases">
        <authorList>
            <person name="Chen Y."/>
            <person name="Shah S."/>
            <person name="Dougan E. K."/>
            <person name="Thang M."/>
            <person name="Chan C."/>
        </authorList>
    </citation>
    <scope>NUCLEOTIDE SEQUENCE [LARGE SCALE GENOMIC DNA]</scope>
</reference>
<evidence type="ECO:0008006" key="4">
    <source>
        <dbReference type="Google" id="ProtNLM"/>
    </source>
</evidence>
<sequence length="336" mass="36499">MDEALPATPPPEATMGPPPVVEAAAAAEHFAAGPPGVVAEGPTGTWLSVDDGCCDAGSGYMRDWGSYWLTPQMEELGAPPAWDYVGMGRGGWVKDYKYVGAGAGDHNQRIFEEGPKPVDFQRFRLLCGGVSCCVALALLIYFSVLWSVLRSRWQHAAPPPMVAAGATAMQTPLPYECDDGWDADPGFWSNEVEPQKQAWCCDNYDRCATHAPKSNMDCTDGFETWEESWSVEQKALCCNQPNVVCVPATQTTTTSFVHNCDSSDKESVLETWSAENGGWRISWCCEHKGIACSTTKPKLKFDCEAGLSRWETGWSAAKKEYCCVTGQCDSSKVAAA</sequence>
<gene>
    <name evidence="2" type="ORF">PCOR1329_LOCUS34733</name>
</gene>
<keyword evidence="3" id="KW-1185">Reference proteome</keyword>
<keyword evidence="1" id="KW-1133">Transmembrane helix</keyword>
<keyword evidence="1" id="KW-0812">Transmembrane</keyword>
<protein>
    <recommendedName>
        <fullName evidence="4">Cellulase</fullName>
    </recommendedName>
</protein>
<dbReference type="Proteomes" id="UP001189429">
    <property type="component" value="Unassembled WGS sequence"/>
</dbReference>
<proteinExistence type="predicted"/>
<dbReference type="EMBL" id="CAUYUJ010014255">
    <property type="protein sequence ID" value="CAK0838892.1"/>
    <property type="molecule type" value="Genomic_DNA"/>
</dbReference>
<comment type="caution">
    <text evidence="2">The sequence shown here is derived from an EMBL/GenBank/DDBJ whole genome shotgun (WGS) entry which is preliminary data.</text>
</comment>
<keyword evidence="1" id="KW-0472">Membrane</keyword>
<name>A0ABN9T2U6_9DINO</name>
<evidence type="ECO:0000313" key="3">
    <source>
        <dbReference type="Proteomes" id="UP001189429"/>
    </source>
</evidence>
<evidence type="ECO:0000313" key="2">
    <source>
        <dbReference type="EMBL" id="CAK0838892.1"/>
    </source>
</evidence>